<gene>
    <name evidence="1" type="ordered locus">Slin_4402</name>
</gene>
<evidence type="ECO:0000313" key="2">
    <source>
        <dbReference type="Proteomes" id="UP000002028"/>
    </source>
</evidence>
<dbReference type="KEGG" id="sli:Slin_4402"/>
<dbReference type="EMBL" id="CP001769">
    <property type="protein sequence ID" value="ADB40383.1"/>
    <property type="molecule type" value="Genomic_DNA"/>
</dbReference>
<dbReference type="AlphaFoldDB" id="D2QLU3"/>
<reference evidence="1 2" key="1">
    <citation type="journal article" date="2010" name="Stand. Genomic Sci.">
        <title>Complete genome sequence of Spirosoma linguale type strain (1).</title>
        <authorList>
            <person name="Lail K."/>
            <person name="Sikorski J."/>
            <person name="Saunders E."/>
            <person name="Lapidus A."/>
            <person name="Glavina Del Rio T."/>
            <person name="Copeland A."/>
            <person name="Tice H."/>
            <person name="Cheng J.-F."/>
            <person name="Lucas S."/>
            <person name="Nolan M."/>
            <person name="Bruce D."/>
            <person name="Goodwin L."/>
            <person name="Pitluck S."/>
            <person name="Ivanova N."/>
            <person name="Mavromatis K."/>
            <person name="Ovchinnikova G."/>
            <person name="Pati A."/>
            <person name="Chen A."/>
            <person name="Palaniappan K."/>
            <person name="Land M."/>
            <person name="Hauser L."/>
            <person name="Chang Y.-J."/>
            <person name="Jeffries C.D."/>
            <person name="Chain P."/>
            <person name="Brettin T."/>
            <person name="Detter J.C."/>
            <person name="Schuetze A."/>
            <person name="Rohde M."/>
            <person name="Tindall B.J."/>
            <person name="Goeker M."/>
            <person name="Bristow J."/>
            <person name="Eisen J.A."/>
            <person name="Markowitz V."/>
            <person name="Hugenholtz P."/>
            <person name="Kyrpides N.C."/>
            <person name="Klenk H.-P."/>
            <person name="Chen F."/>
        </authorList>
    </citation>
    <scope>NUCLEOTIDE SEQUENCE [LARGE SCALE GENOMIC DNA]</scope>
    <source>
        <strain evidence="2">ATCC 33905 / DSM 74 / LMG 10896 / Claus 1</strain>
    </source>
</reference>
<organism evidence="1 2">
    <name type="scientific">Spirosoma linguale (strain ATCC 33905 / DSM 74 / LMG 10896 / Claus 1)</name>
    <dbReference type="NCBI Taxonomy" id="504472"/>
    <lineage>
        <taxon>Bacteria</taxon>
        <taxon>Pseudomonadati</taxon>
        <taxon>Bacteroidota</taxon>
        <taxon>Cytophagia</taxon>
        <taxon>Cytophagales</taxon>
        <taxon>Cytophagaceae</taxon>
        <taxon>Spirosoma</taxon>
    </lineage>
</organism>
<dbReference type="HOGENOM" id="CLU_3419209_0_0_10"/>
<evidence type="ECO:0000313" key="1">
    <source>
        <dbReference type="EMBL" id="ADB40383.1"/>
    </source>
</evidence>
<protein>
    <submittedName>
        <fullName evidence="1">Uncharacterized protein</fullName>
    </submittedName>
</protein>
<proteinExistence type="predicted"/>
<dbReference type="STRING" id="504472.Slin_4402"/>
<dbReference type="Proteomes" id="UP000002028">
    <property type="component" value="Chromosome"/>
</dbReference>
<sequence>MIGKKKIHWKAMCKRKFLIGLKNYF</sequence>
<keyword evidence="2" id="KW-1185">Reference proteome</keyword>
<accession>D2QLU3</accession>
<name>D2QLU3_SPILD</name>